<evidence type="ECO:0000256" key="3">
    <source>
        <dbReference type="ARBA" id="ARBA00009960"/>
    </source>
</evidence>
<comment type="function">
    <text evidence="1">Accessory subunit of the mitochondrial membrane respiratory chain NADH dehydrogenase (Complex I), that is believed not to be involved in catalysis. Complex I functions in the transfer of electrons from NADH to the respiratory chain. The immediate electron acceptor for the enzyme is believed to be ubiquinone.</text>
</comment>
<keyword evidence="11" id="KW-0496">Mitochondrion</keyword>
<keyword evidence="12" id="KW-0472">Membrane</keyword>
<proteinExistence type="inferred from homology"/>
<comment type="caution">
    <text evidence="13">The sequence shown here is derived from an EMBL/GenBank/DDBJ whole genome shotgun (WGS) entry which is preliminary data.</text>
</comment>
<comment type="similarity">
    <text evidence="3">Belongs to the complex I NDUFA1 subunit family.</text>
</comment>
<evidence type="ECO:0000256" key="11">
    <source>
        <dbReference type="ARBA" id="ARBA00023128"/>
    </source>
</evidence>
<evidence type="ECO:0000256" key="7">
    <source>
        <dbReference type="ARBA" id="ARBA00022692"/>
    </source>
</evidence>
<dbReference type="EMBL" id="LWDF02000666">
    <property type="protein sequence ID" value="KAE8244364.1"/>
    <property type="molecule type" value="Genomic_DNA"/>
</dbReference>
<keyword evidence="7" id="KW-0812">Transmembrane</keyword>
<evidence type="ECO:0000256" key="1">
    <source>
        <dbReference type="ARBA" id="ARBA00003195"/>
    </source>
</evidence>
<accession>A0A177TR14</accession>
<keyword evidence="8" id="KW-0999">Mitochondrion inner membrane</keyword>
<evidence type="ECO:0000256" key="5">
    <source>
        <dbReference type="ARBA" id="ARBA00022448"/>
    </source>
</evidence>
<evidence type="ECO:0000256" key="6">
    <source>
        <dbReference type="ARBA" id="ARBA00022660"/>
    </source>
</evidence>
<keyword evidence="9" id="KW-0249">Electron transport</keyword>
<name>A0A177TR14_9BASI</name>
<dbReference type="AlphaFoldDB" id="A0A177TR14"/>
<keyword evidence="5" id="KW-0813">Transport</keyword>
<protein>
    <recommendedName>
        <fullName evidence="4">NADH dehydrogenase [ubiquinone] 1 alpha subcomplex subunit 1</fullName>
    </recommendedName>
</protein>
<evidence type="ECO:0000313" key="14">
    <source>
        <dbReference type="Proteomes" id="UP000077521"/>
    </source>
</evidence>
<dbReference type="OrthoDB" id="1920692at2759"/>
<dbReference type="GO" id="GO:0005743">
    <property type="term" value="C:mitochondrial inner membrane"/>
    <property type="evidence" value="ECO:0007669"/>
    <property type="project" value="UniProtKB-SubCell"/>
</dbReference>
<organism evidence="13 14">
    <name type="scientific">Tilletia indica</name>
    <dbReference type="NCBI Taxonomy" id="43049"/>
    <lineage>
        <taxon>Eukaryota</taxon>
        <taxon>Fungi</taxon>
        <taxon>Dikarya</taxon>
        <taxon>Basidiomycota</taxon>
        <taxon>Ustilaginomycotina</taxon>
        <taxon>Exobasidiomycetes</taxon>
        <taxon>Tilletiales</taxon>
        <taxon>Tilletiaceae</taxon>
        <taxon>Tilletia</taxon>
    </lineage>
</organism>
<keyword evidence="10" id="KW-1133">Transmembrane helix</keyword>
<evidence type="ECO:0000256" key="9">
    <source>
        <dbReference type="ARBA" id="ARBA00022982"/>
    </source>
</evidence>
<keyword evidence="14" id="KW-1185">Reference proteome</keyword>
<dbReference type="PANTHER" id="PTHR17098:SF2">
    <property type="entry name" value="NADH DEHYDROGENASE [UBIQUINONE] 1 ALPHA SUBCOMPLEX SUBUNIT 1"/>
    <property type="match status" value="1"/>
</dbReference>
<gene>
    <name evidence="13" type="ORF">A4X13_0g6648</name>
</gene>
<evidence type="ECO:0000256" key="2">
    <source>
        <dbReference type="ARBA" id="ARBA00004298"/>
    </source>
</evidence>
<evidence type="ECO:0000256" key="4">
    <source>
        <dbReference type="ARBA" id="ARBA00016392"/>
    </source>
</evidence>
<dbReference type="PANTHER" id="PTHR17098">
    <property type="entry name" value="NADH-UBIQUINONE OXIDOREDUCTASE MWFE SUBUNIT"/>
    <property type="match status" value="1"/>
</dbReference>
<reference evidence="13" key="1">
    <citation type="submission" date="2016-04" db="EMBL/GenBank/DDBJ databases">
        <authorList>
            <person name="Nguyen H.D."/>
            <person name="Samba Siva P."/>
            <person name="Cullis J."/>
            <person name="Levesque C.A."/>
            <person name="Hambleton S."/>
        </authorList>
    </citation>
    <scope>NUCLEOTIDE SEQUENCE</scope>
    <source>
        <strain evidence="13">DAOMC 236416</strain>
    </source>
</reference>
<reference evidence="13" key="2">
    <citation type="journal article" date="2019" name="IMA Fungus">
        <title>Genome sequencing and comparison of five Tilletia species to identify candidate genes for the detection of regulated species infecting wheat.</title>
        <authorList>
            <person name="Nguyen H.D.T."/>
            <person name="Sultana T."/>
            <person name="Kesanakurti P."/>
            <person name="Hambleton S."/>
        </authorList>
    </citation>
    <scope>NUCLEOTIDE SEQUENCE</scope>
    <source>
        <strain evidence="13">DAOMC 236416</strain>
    </source>
</reference>
<keyword evidence="6" id="KW-0679">Respiratory chain</keyword>
<dbReference type="Proteomes" id="UP000077521">
    <property type="component" value="Unassembled WGS sequence"/>
</dbReference>
<evidence type="ECO:0000256" key="10">
    <source>
        <dbReference type="ARBA" id="ARBA00022989"/>
    </source>
</evidence>
<dbReference type="InterPro" id="IPR017384">
    <property type="entry name" value="NADH_Ub_cplx-1_asu_su-1"/>
</dbReference>
<evidence type="ECO:0000313" key="13">
    <source>
        <dbReference type="EMBL" id="KAE8244364.1"/>
    </source>
</evidence>
<sequence>MPVPWEAVLPMGIVVVMFGVSGSGFSLAKRMTNDGKPPRWGLDDWDRMMMQRDERLTGKFRVQAAQPEAPPEFSVNSAWSTERIKMG</sequence>
<evidence type="ECO:0000256" key="12">
    <source>
        <dbReference type="ARBA" id="ARBA00023136"/>
    </source>
</evidence>
<comment type="subcellular location">
    <subcellularLocation>
        <location evidence="2">Mitochondrion inner membrane</location>
        <topology evidence="2">Single-pass membrane protein</topology>
        <orientation evidence="2">Matrix side</orientation>
    </subcellularLocation>
</comment>
<evidence type="ECO:0000256" key="8">
    <source>
        <dbReference type="ARBA" id="ARBA00022792"/>
    </source>
</evidence>
<dbReference type="Pfam" id="PF15879">
    <property type="entry name" value="MWFE"/>
    <property type="match status" value="1"/>
</dbReference>